<evidence type="ECO:0000313" key="2">
    <source>
        <dbReference type="Proteomes" id="UP001497644"/>
    </source>
</evidence>
<keyword evidence="2" id="KW-1185">Reference proteome</keyword>
<dbReference type="EMBL" id="CAXIPU020000435">
    <property type="protein sequence ID" value="CAL1672040.1"/>
    <property type="molecule type" value="Genomic_DNA"/>
</dbReference>
<protein>
    <submittedName>
        <fullName evidence="1">Uncharacterized protein</fullName>
    </submittedName>
</protein>
<reference evidence="1" key="1">
    <citation type="submission" date="2024-04" db="EMBL/GenBank/DDBJ databases">
        <authorList>
            <consortium name="Molecular Ecology Group"/>
        </authorList>
    </citation>
    <scope>NUCLEOTIDE SEQUENCE</scope>
</reference>
<name>A0AAV2MXM9_9HYME</name>
<organism evidence="1 2">
    <name type="scientific">Lasius platythorax</name>
    <dbReference type="NCBI Taxonomy" id="488582"/>
    <lineage>
        <taxon>Eukaryota</taxon>
        <taxon>Metazoa</taxon>
        <taxon>Ecdysozoa</taxon>
        <taxon>Arthropoda</taxon>
        <taxon>Hexapoda</taxon>
        <taxon>Insecta</taxon>
        <taxon>Pterygota</taxon>
        <taxon>Neoptera</taxon>
        <taxon>Endopterygota</taxon>
        <taxon>Hymenoptera</taxon>
        <taxon>Apocrita</taxon>
        <taxon>Aculeata</taxon>
        <taxon>Formicoidea</taxon>
        <taxon>Formicidae</taxon>
        <taxon>Formicinae</taxon>
        <taxon>Lasius</taxon>
        <taxon>Lasius</taxon>
    </lineage>
</organism>
<evidence type="ECO:0000313" key="1">
    <source>
        <dbReference type="EMBL" id="CAL1672040.1"/>
    </source>
</evidence>
<gene>
    <name evidence="1" type="ORF">LPLAT_LOCUS5448</name>
</gene>
<sequence length="113" mass="13370">MKIQFIDINLLTRGRLEVAITRAESSLLFWVQLRSGWTDLMELEEALNLRMTQRSAHLHIWPENMKKNMDVAVKDFRIWRRKFVKVINKTTLMVCYGNVICVKNYKCQILVVG</sequence>
<dbReference type="AlphaFoldDB" id="A0AAV2MXM9"/>
<proteinExistence type="predicted"/>
<dbReference type="Proteomes" id="UP001497644">
    <property type="component" value="Unassembled WGS sequence"/>
</dbReference>
<comment type="caution">
    <text evidence="1">The sequence shown here is derived from an EMBL/GenBank/DDBJ whole genome shotgun (WGS) entry which is preliminary data.</text>
</comment>
<accession>A0AAV2MXM9</accession>